<evidence type="ECO:0000313" key="2">
    <source>
        <dbReference type="Proteomes" id="UP000244090"/>
    </source>
</evidence>
<accession>A0A2T6BUV7</accession>
<dbReference type="AlphaFoldDB" id="A0A2T6BUV7"/>
<sequence length="86" mass="9312">MKKRKLKKLSFQKNTISNLQGRAIGMIHVAGGASTQPCVVTLSLVLRCFGDDPGTTDPNTQGCSMECTSGCQDTFTCRDYSCDCIQ</sequence>
<keyword evidence="2" id="KW-1185">Reference proteome</keyword>
<protein>
    <submittedName>
        <fullName evidence="1">Uncharacterized protein</fullName>
    </submittedName>
</protein>
<reference evidence="1 2" key="1">
    <citation type="submission" date="2018-04" db="EMBL/GenBank/DDBJ databases">
        <title>Genomic Encyclopedia of Archaeal and Bacterial Type Strains, Phase II (KMG-II): from individual species to whole genera.</title>
        <authorList>
            <person name="Goeker M."/>
        </authorList>
    </citation>
    <scope>NUCLEOTIDE SEQUENCE [LARGE SCALE GENOMIC DNA]</scope>
    <source>
        <strain evidence="1 2">DSM 25731</strain>
    </source>
</reference>
<dbReference type="RefSeq" id="WP_108116009.1">
    <property type="nucleotide sequence ID" value="NZ_QBKT01000008.1"/>
</dbReference>
<dbReference type="Proteomes" id="UP000244090">
    <property type="component" value="Unassembled WGS sequence"/>
</dbReference>
<gene>
    <name evidence="1" type="ORF">C8N46_108157</name>
</gene>
<comment type="caution">
    <text evidence="1">The sequence shown here is derived from an EMBL/GenBank/DDBJ whole genome shotgun (WGS) entry which is preliminary data.</text>
</comment>
<name>A0A2T6BUV7_9FLAO</name>
<proteinExistence type="predicted"/>
<evidence type="ECO:0000313" key="1">
    <source>
        <dbReference type="EMBL" id="PTX59844.1"/>
    </source>
</evidence>
<organism evidence="1 2">
    <name type="scientific">Kordia periserrulae</name>
    <dbReference type="NCBI Taxonomy" id="701523"/>
    <lineage>
        <taxon>Bacteria</taxon>
        <taxon>Pseudomonadati</taxon>
        <taxon>Bacteroidota</taxon>
        <taxon>Flavobacteriia</taxon>
        <taxon>Flavobacteriales</taxon>
        <taxon>Flavobacteriaceae</taxon>
        <taxon>Kordia</taxon>
    </lineage>
</organism>
<dbReference type="EMBL" id="QBKT01000008">
    <property type="protein sequence ID" value="PTX59844.1"/>
    <property type="molecule type" value="Genomic_DNA"/>
</dbReference>